<organism evidence="2 3">
    <name type="scientific">Drechslerella dactyloides</name>
    <name type="common">Nematode-trapping fungus</name>
    <name type="synonym">Arthrobotrys dactyloides</name>
    <dbReference type="NCBI Taxonomy" id="74499"/>
    <lineage>
        <taxon>Eukaryota</taxon>
        <taxon>Fungi</taxon>
        <taxon>Dikarya</taxon>
        <taxon>Ascomycota</taxon>
        <taxon>Pezizomycotina</taxon>
        <taxon>Orbiliomycetes</taxon>
        <taxon>Orbiliales</taxon>
        <taxon>Orbiliaceae</taxon>
        <taxon>Drechslerella</taxon>
    </lineage>
</organism>
<dbReference type="Proteomes" id="UP001221413">
    <property type="component" value="Unassembled WGS sequence"/>
</dbReference>
<gene>
    <name evidence="2" type="ORF">Dda_8463</name>
</gene>
<evidence type="ECO:0000313" key="3">
    <source>
        <dbReference type="Proteomes" id="UP001221413"/>
    </source>
</evidence>
<protein>
    <submittedName>
        <fullName evidence="2">Uncharacterized protein</fullName>
    </submittedName>
</protein>
<proteinExistence type="predicted"/>
<dbReference type="AlphaFoldDB" id="A0AAD6NHA9"/>
<dbReference type="EMBL" id="JAQGDS010000012">
    <property type="protein sequence ID" value="KAJ6256598.1"/>
    <property type="molecule type" value="Genomic_DNA"/>
</dbReference>
<sequence length="117" mass="12795">MSPPDGKSLLLLKTSNRTGSRDTYAPVSSSVFLKFCCSIWGGSCDRWLSLHFAIWWFRSSSFSEGSFRKEGRQPAAIMQSAPSPPSSPSPSLQLHLQPEPKSQLVERPGQSANAAPE</sequence>
<accession>A0AAD6NHA9</accession>
<comment type="caution">
    <text evidence="2">The sequence shown here is derived from an EMBL/GenBank/DDBJ whole genome shotgun (WGS) entry which is preliminary data.</text>
</comment>
<name>A0AAD6NHA9_DREDA</name>
<feature type="region of interest" description="Disordered" evidence="1">
    <location>
        <begin position="65"/>
        <end position="117"/>
    </location>
</feature>
<reference evidence="2" key="1">
    <citation type="submission" date="2023-01" db="EMBL/GenBank/DDBJ databases">
        <title>The chitinases involved in constricting ring structure development in the nematode-trapping fungus Drechslerella dactyloides.</title>
        <authorList>
            <person name="Wang R."/>
            <person name="Zhang L."/>
            <person name="Tang P."/>
            <person name="Li S."/>
            <person name="Liang L."/>
        </authorList>
    </citation>
    <scope>NUCLEOTIDE SEQUENCE</scope>
    <source>
        <strain evidence="2">YMF1.00031</strain>
    </source>
</reference>
<evidence type="ECO:0000256" key="1">
    <source>
        <dbReference type="SAM" id="MobiDB-lite"/>
    </source>
</evidence>
<keyword evidence="3" id="KW-1185">Reference proteome</keyword>
<evidence type="ECO:0000313" key="2">
    <source>
        <dbReference type="EMBL" id="KAJ6256598.1"/>
    </source>
</evidence>